<organism evidence="1 2">
    <name type="scientific">Brassica cretica</name>
    <name type="common">Mustard</name>
    <dbReference type="NCBI Taxonomy" id="69181"/>
    <lineage>
        <taxon>Eukaryota</taxon>
        <taxon>Viridiplantae</taxon>
        <taxon>Streptophyta</taxon>
        <taxon>Embryophyta</taxon>
        <taxon>Tracheophyta</taxon>
        <taxon>Spermatophyta</taxon>
        <taxon>Magnoliopsida</taxon>
        <taxon>eudicotyledons</taxon>
        <taxon>Gunneridae</taxon>
        <taxon>Pentapetalae</taxon>
        <taxon>rosids</taxon>
        <taxon>malvids</taxon>
        <taxon>Brassicales</taxon>
        <taxon>Brassicaceae</taxon>
        <taxon>Brassiceae</taxon>
        <taxon>Brassica</taxon>
    </lineage>
</organism>
<reference evidence="1" key="1">
    <citation type="submission" date="2019-12" db="EMBL/GenBank/DDBJ databases">
        <title>Genome sequencing and annotation of Brassica cretica.</title>
        <authorList>
            <person name="Studholme D.J."/>
            <person name="Sarris P.F."/>
        </authorList>
    </citation>
    <scope>NUCLEOTIDE SEQUENCE</scope>
    <source>
        <strain evidence="1">PFS-001/15</strain>
        <tissue evidence="1">Leaf</tissue>
    </source>
</reference>
<dbReference type="AlphaFoldDB" id="A0A8S9JFG9"/>
<dbReference type="EMBL" id="QGKW02001660">
    <property type="protein sequence ID" value="KAF2580126.1"/>
    <property type="molecule type" value="Genomic_DNA"/>
</dbReference>
<comment type="caution">
    <text evidence="1">The sequence shown here is derived from an EMBL/GenBank/DDBJ whole genome shotgun (WGS) entry which is preliminary data.</text>
</comment>
<proteinExistence type="predicted"/>
<gene>
    <name evidence="1" type="ORF">F2Q68_00003950</name>
</gene>
<name>A0A8S9JFG9_BRACR</name>
<evidence type="ECO:0000313" key="1">
    <source>
        <dbReference type="EMBL" id="KAF2580126.1"/>
    </source>
</evidence>
<accession>A0A8S9JFG9</accession>
<sequence length="115" mass="13145">METNLDEEEEKQDELLFCFTISFLEEDEEAIKIYKGLFPHTKIKLFDRSFEAAKYGHLEELHDAIKSTANPLLHGKQAILSLGPMQQAYVFEDSRSGCAAFQMNNDARNSNTVQI</sequence>
<protein>
    <submittedName>
        <fullName evidence="1">Uncharacterized protein</fullName>
    </submittedName>
</protein>
<dbReference type="Proteomes" id="UP000712281">
    <property type="component" value="Unassembled WGS sequence"/>
</dbReference>
<evidence type="ECO:0000313" key="2">
    <source>
        <dbReference type="Proteomes" id="UP000712281"/>
    </source>
</evidence>